<evidence type="ECO:0000256" key="4">
    <source>
        <dbReference type="ARBA" id="ARBA00023136"/>
    </source>
</evidence>
<dbReference type="GO" id="GO:0009425">
    <property type="term" value="C:bacterial-type flagellum basal body"/>
    <property type="evidence" value="ECO:0007669"/>
    <property type="project" value="UniProtKB-SubCell"/>
</dbReference>
<gene>
    <name evidence="9" type="ORF">DFR31_1846</name>
</gene>
<evidence type="ECO:0000256" key="8">
    <source>
        <dbReference type="SAM" id="MobiDB-lite"/>
    </source>
</evidence>
<sequence>MVFRRSPRALLSAGCRKLGVAGVGLMAWLLPGLAWAEEGGVPSVDITGLARVIVGLLVVLALIGGLMLALRRMGGVGGSANGQMRVLGALSVGQREKVVLVKVGSTQLLVGVAPGRVQTLHVLDEPLEGLEADAKRAAPDMQGSPFAERLRRVMQQHHHEKK</sequence>
<dbReference type="Pfam" id="PF04347">
    <property type="entry name" value="FliO"/>
    <property type="match status" value="1"/>
</dbReference>
<organism evidence="9 10">
    <name type="scientific">Alkalispirillum mobile</name>
    <dbReference type="NCBI Taxonomy" id="85925"/>
    <lineage>
        <taxon>Bacteria</taxon>
        <taxon>Pseudomonadati</taxon>
        <taxon>Pseudomonadota</taxon>
        <taxon>Gammaproteobacteria</taxon>
        <taxon>Chromatiales</taxon>
        <taxon>Ectothiorhodospiraceae</taxon>
        <taxon>Alkalispirillum</taxon>
    </lineage>
</organism>
<dbReference type="GO" id="GO:0044781">
    <property type="term" value="P:bacterial-type flagellum organization"/>
    <property type="evidence" value="ECO:0007669"/>
    <property type="project" value="UniProtKB-UniRule"/>
</dbReference>
<keyword evidence="10" id="KW-1185">Reference proteome</keyword>
<dbReference type="PANTHER" id="PTHR38766:SF1">
    <property type="entry name" value="FLAGELLAR PROTEIN FLIO"/>
    <property type="match status" value="1"/>
</dbReference>
<keyword evidence="9" id="KW-0282">Flagellum</keyword>
<comment type="subcellular location">
    <subcellularLocation>
        <location evidence="7">Cell membrane</location>
    </subcellularLocation>
    <subcellularLocation>
        <location evidence="7">Bacterial flagellum basal body</location>
    </subcellularLocation>
</comment>
<dbReference type="PANTHER" id="PTHR38766">
    <property type="entry name" value="FLAGELLAR PROTEIN FLIO"/>
    <property type="match status" value="1"/>
</dbReference>
<reference evidence="9 10" key="1">
    <citation type="submission" date="2018-10" db="EMBL/GenBank/DDBJ databases">
        <title>Genomic Encyclopedia of Type Strains, Phase IV (KMG-IV): sequencing the most valuable type-strain genomes for metagenomic binning, comparative biology and taxonomic classification.</title>
        <authorList>
            <person name="Goeker M."/>
        </authorList>
    </citation>
    <scope>NUCLEOTIDE SEQUENCE [LARGE SCALE GENOMIC DNA]</scope>
    <source>
        <strain evidence="9 10">DSM 12769</strain>
    </source>
</reference>
<evidence type="ECO:0000256" key="6">
    <source>
        <dbReference type="ARBA" id="ARBA00037937"/>
    </source>
</evidence>
<proteinExistence type="inferred from homology"/>
<keyword evidence="1 7" id="KW-1003">Cell membrane</keyword>
<feature type="region of interest" description="Disordered" evidence="8">
    <location>
        <begin position="133"/>
        <end position="162"/>
    </location>
</feature>
<dbReference type="InterPro" id="IPR052205">
    <property type="entry name" value="FliO/MopB"/>
</dbReference>
<keyword evidence="2 7" id="KW-0812">Transmembrane</keyword>
<dbReference type="NCBIfam" id="TIGR03500">
    <property type="entry name" value="FliO_TIGR"/>
    <property type="match status" value="1"/>
</dbReference>
<keyword evidence="3 7" id="KW-1133">Transmembrane helix</keyword>
<feature type="compositionally biased region" description="Basic residues" evidence="8">
    <location>
        <begin position="152"/>
        <end position="162"/>
    </location>
</feature>
<evidence type="ECO:0000256" key="3">
    <source>
        <dbReference type="ARBA" id="ARBA00022989"/>
    </source>
</evidence>
<dbReference type="EMBL" id="RCDA01000002">
    <property type="protein sequence ID" value="RLK48735.1"/>
    <property type="molecule type" value="Genomic_DNA"/>
</dbReference>
<protein>
    <recommendedName>
        <fullName evidence="7">Flagellar protein</fullName>
    </recommendedName>
</protein>
<name>A0A498BYZ2_9GAMM</name>
<dbReference type="GO" id="GO:0005886">
    <property type="term" value="C:plasma membrane"/>
    <property type="evidence" value="ECO:0007669"/>
    <property type="project" value="UniProtKB-SubCell"/>
</dbReference>
<dbReference type="AlphaFoldDB" id="A0A498BYZ2"/>
<keyword evidence="5 7" id="KW-0975">Bacterial flagellum</keyword>
<evidence type="ECO:0000313" key="10">
    <source>
        <dbReference type="Proteomes" id="UP000275461"/>
    </source>
</evidence>
<comment type="caution">
    <text evidence="9">The sequence shown here is derived from an EMBL/GenBank/DDBJ whole genome shotgun (WGS) entry which is preliminary data.</text>
</comment>
<keyword evidence="9" id="KW-0966">Cell projection</keyword>
<evidence type="ECO:0000313" key="9">
    <source>
        <dbReference type="EMBL" id="RLK48735.1"/>
    </source>
</evidence>
<dbReference type="InterPro" id="IPR022781">
    <property type="entry name" value="Flagellar_biosynth_FliO"/>
</dbReference>
<accession>A0A498BYZ2</accession>
<feature type="transmembrane region" description="Helical" evidence="7">
    <location>
        <begin position="52"/>
        <end position="70"/>
    </location>
</feature>
<comment type="similarity">
    <text evidence="6 7">Belongs to the FliO/MopB family.</text>
</comment>
<keyword evidence="9" id="KW-0969">Cilium</keyword>
<keyword evidence="4 7" id="KW-0472">Membrane</keyword>
<dbReference type="Proteomes" id="UP000275461">
    <property type="component" value="Unassembled WGS sequence"/>
</dbReference>
<evidence type="ECO:0000256" key="7">
    <source>
        <dbReference type="RuleBase" id="RU362064"/>
    </source>
</evidence>
<dbReference type="OrthoDB" id="5741235at2"/>
<evidence type="ECO:0000256" key="1">
    <source>
        <dbReference type="ARBA" id="ARBA00022475"/>
    </source>
</evidence>
<evidence type="ECO:0000256" key="5">
    <source>
        <dbReference type="ARBA" id="ARBA00023143"/>
    </source>
</evidence>
<evidence type="ECO:0000256" key="2">
    <source>
        <dbReference type="ARBA" id="ARBA00022692"/>
    </source>
</evidence>